<dbReference type="eggNOG" id="COG4314">
    <property type="taxonomic scope" value="Bacteria"/>
</dbReference>
<dbReference type="OrthoDB" id="8560674at2"/>
<dbReference type="HOGENOM" id="CLU_108823_2_0_7"/>
<dbReference type="Proteomes" id="UP000007803">
    <property type="component" value="Chromosome"/>
</dbReference>
<dbReference type="EMBL" id="CP002205">
    <property type="protein sequence ID" value="ADN10019.1"/>
    <property type="molecule type" value="Genomic_DNA"/>
</dbReference>
<dbReference type="KEGG" id="sua:Saut_1976"/>
<evidence type="ECO:0000313" key="2">
    <source>
        <dbReference type="Proteomes" id="UP000007803"/>
    </source>
</evidence>
<keyword evidence="2" id="KW-1185">Reference proteome</keyword>
<dbReference type="STRING" id="563040.Saut_1976"/>
<dbReference type="RefSeq" id="WP_013327772.1">
    <property type="nucleotide sequence ID" value="NC_014506.1"/>
</dbReference>
<dbReference type="PANTHER" id="PTHR41247">
    <property type="entry name" value="HTH-TYPE TRANSCRIPTIONAL REPRESSOR YCNK"/>
    <property type="match status" value="1"/>
</dbReference>
<sequence>MKYFLLVFGLTFSLLNFTGCDKKGVNTQPAEVHWDRDMCTRCAMVVSDRDNTTQVINPANGKVYMFDDIGCAILWFHDEEIPWKDKAVIWITDAKTGKWIDARKAYYDTENITPMAYGFSAHKLKEDITKGQEIIDFNEVVKRVKEIGR</sequence>
<dbReference type="AlphaFoldDB" id="E0URD3"/>
<dbReference type="InterPro" id="IPR008719">
    <property type="entry name" value="N2O_reductase_NosL"/>
</dbReference>
<organism evidence="1 2">
    <name type="scientific">Sulfurimonas autotrophica (strain ATCC BAA-671 / DSM 16294 / JCM 11897 / OK10)</name>
    <dbReference type="NCBI Taxonomy" id="563040"/>
    <lineage>
        <taxon>Bacteria</taxon>
        <taxon>Pseudomonadati</taxon>
        <taxon>Campylobacterota</taxon>
        <taxon>Epsilonproteobacteria</taxon>
        <taxon>Campylobacterales</taxon>
        <taxon>Sulfurimonadaceae</taxon>
        <taxon>Sulfurimonas</taxon>
    </lineage>
</organism>
<proteinExistence type="predicted"/>
<name>E0URD3_SULAO</name>
<accession>E0URD3</accession>
<protein>
    <recommendedName>
        <fullName evidence="3">NosL family protein</fullName>
    </recommendedName>
</protein>
<gene>
    <name evidence="1" type="ordered locus">Saut_1976</name>
</gene>
<dbReference type="PANTHER" id="PTHR41247:SF1">
    <property type="entry name" value="HTH-TYPE TRANSCRIPTIONAL REPRESSOR YCNK"/>
    <property type="match status" value="1"/>
</dbReference>
<evidence type="ECO:0000313" key="1">
    <source>
        <dbReference type="EMBL" id="ADN10019.1"/>
    </source>
</evidence>
<reference evidence="2" key="1">
    <citation type="journal article" date="2010" name="Stand. Genomic Sci.">
        <title>Complete genome sequence of Sulfurimonas autotrophica type strain (OK10).</title>
        <authorList>
            <person name="Sikorski J."/>
            <person name="Munk C."/>
            <person name="Lapidus A."/>
            <person name="Djao O."/>
            <person name="Lucas S."/>
            <person name="Glavina Del Rio T."/>
            <person name="Nolan M."/>
            <person name="Tice H."/>
            <person name="Han C."/>
            <person name="Cheng J."/>
            <person name="Tapia R."/>
            <person name="Goodwin L."/>
            <person name="Pitluck S."/>
            <person name="Liolios K."/>
            <person name="Ivanova N."/>
            <person name="Mavromatis K."/>
            <person name="Mikhailova N."/>
            <person name="Pati A."/>
            <person name="Sims D."/>
            <person name="Meincke L."/>
            <person name="Brettin T."/>
            <person name="Detter J."/>
            <person name="Chen A."/>
            <person name="Palaniappan K."/>
            <person name="Land M."/>
            <person name="Hauser L."/>
            <person name="Chang Y."/>
            <person name="Jeffries C."/>
            <person name="Rohde M."/>
            <person name="Lang E."/>
            <person name="Spring S."/>
            <person name="Goker M."/>
            <person name="Woyke T."/>
            <person name="Bristow J."/>
            <person name="Eisen J."/>
            <person name="Markowitz V."/>
            <person name="Hugenholtz P."/>
            <person name="Kyrpides N."/>
            <person name="Klenk H."/>
        </authorList>
    </citation>
    <scope>NUCLEOTIDE SEQUENCE [LARGE SCALE GENOMIC DNA]</scope>
    <source>
        <strain evidence="2">ATCC BAA-671 / DSM 16294 / JCM 11897 / OK10</strain>
    </source>
</reference>
<evidence type="ECO:0008006" key="3">
    <source>
        <dbReference type="Google" id="ProtNLM"/>
    </source>
</evidence>
<dbReference type="SUPFAM" id="SSF160387">
    <property type="entry name" value="NosL/MerB-like"/>
    <property type="match status" value="1"/>
</dbReference>